<dbReference type="Pfam" id="PF06470">
    <property type="entry name" value="SMC_hinge"/>
    <property type="match status" value="1"/>
</dbReference>
<evidence type="ECO:0000256" key="2">
    <source>
        <dbReference type="ARBA" id="ARBA00022490"/>
    </source>
</evidence>
<dbReference type="Gene3D" id="3.30.70.1620">
    <property type="match status" value="1"/>
</dbReference>
<name>A0A1T4K118_9BACT</name>
<comment type="similarity">
    <text evidence="8">Belongs to the SMC family.</text>
</comment>
<reference evidence="11" key="1">
    <citation type="submission" date="2017-02" db="EMBL/GenBank/DDBJ databases">
        <authorList>
            <person name="Varghese N."/>
            <person name="Submissions S."/>
        </authorList>
    </citation>
    <scope>NUCLEOTIDE SEQUENCE [LARGE SCALE GENOMIC DNA]</scope>
    <source>
        <strain evidence="11">ATCC BAA-34</strain>
    </source>
</reference>
<keyword evidence="6" id="KW-0226">DNA condensation</keyword>
<dbReference type="Gene3D" id="3.40.50.300">
    <property type="entry name" value="P-loop containing nucleotide triphosphate hydrolases"/>
    <property type="match status" value="2"/>
</dbReference>
<feature type="coiled-coil region" evidence="8">
    <location>
        <begin position="191"/>
        <end position="264"/>
    </location>
</feature>
<comment type="subcellular location">
    <subcellularLocation>
        <location evidence="1 8">Cytoplasm</location>
    </subcellularLocation>
</comment>
<feature type="coiled-coil region" evidence="8">
    <location>
        <begin position="835"/>
        <end position="880"/>
    </location>
</feature>
<evidence type="ECO:0000256" key="1">
    <source>
        <dbReference type="ARBA" id="ARBA00004496"/>
    </source>
</evidence>
<gene>
    <name evidence="8" type="primary">smc</name>
    <name evidence="10" type="ORF">SAMN02745119_00240</name>
</gene>
<evidence type="ECO:0000256" key="8">
    <source>
        <dbReference type="HAMAP-Rule" id="MF_01894"/>
    </source>
</evidence>
<dbReference type="GO" id="GO:0005524">
    <property type="term" value="F:ATP binding"/>
    <property type="evidence" value="ECO:0007669"/>
    <property type="project" value="UniProtKB-UniRule"/>
</dbReference>
<dbReference type="AlphaFoldDB" id="A0A1T4K118"/>
<dbReference type="InterPro" id="IPR024704">
    <property type="entry name" value="SMC"/>
</dbReference>
<dbReference type="InterPro" id="IPR011890">
    <property type="entry name" value="SMC_prok"/>
</dbReference>
<evidence type="ECO:0000313" key="10">
    <source>
        <dbReference type="EMBL" id="SJZ36083.1"/>
    </source>
</evidence>
<keyword evidence="3 8" id="KW-0547">Nucleotide-binding</keyword>
<comment type="subunit">
    <text evidence="8">Homodimer.</text>
</comment>
<dbReference type="GO" id="GO:0005694">
    <property type="term" value="C:chromosome"/>
    <property type="evidence" value="ECO:0007669"/>
    <property type="project" value="InterPro"/>
</dbReference>
<dbReference type="GO" id="GO:0006260">
    <property type="term" value="P:DNA replication"/>
    <property type="evidence" value="ECO:0007669"/>
    <property type="project" value="UniProtKB-UniRule"/>
</dbReference>
<dbReference type="FunFam" id="3.40.50.300:FF:000901">
    <property type="entry name" value="Chromosome partition protein Smc"/>
    <property type="match status" value="1"/>
</dbReference>
<dbReference type="CDD" id="cd03278">
    <property type="entry name" value="ABC_SMC_barmotin"/>
    <property type="match status" value="2"/>
</dbReference>
<dbReference type="InterPro" id="IPR010935">
    <property type="entry name" value="SMC_hinge"/>
</dbReference>
<accession>A0A1T4K118</accession>
<keyword evidence="5 8" id="KW-0175">Coiled coil</keyword>
<dbReference type="RefSeq" id="WP_078788548.1">
    <property type="nucleotide sequence ID" value="NZ_FUWR01000001.1"/>
</dbReference>
<dbReference type="NCBIfam" id="TIGR02168">
    <property type="entry name" value="SMC_prok_B"/>
    <property type="match status" value="1"/>
</dbReference>
<evidence type="ECO:0000256" key="3">
    <source>
        <dbReference type="ARBA" id="ARBA00022741"/>
    </source>
</evidence>
<dbReference type="GO" id="GO:0007062">
    <property type="term" value="P:sister chromatid cohesion"/>
    <property type="evidence" value="ECO:0007669"/>
    <property type="project" value="InterPro"/>
</dbReference>
<comment type="domain">
    <text evidence="8">Contains large globular domains required for ATP hydrolysis at each terminus and a third globular domain forming a flexible hinge near the middle of the molecule. These domains are separated by coiled-coil structures.</text>
</comment>
<dbReference type="EMBL" id="FUWR01000001">
    <property type="protein sequence ID" value="SJZ36083.1"/>
    <property type="molecule type" value="Genomic_DNA"/>
</dbReference>
<protein>
    <recommendedName>
        <fullName evidence="8">Chromosome partition protein Smc</fullName>
    </recommendedName>
</protein>
<dbReference type="GO" id="GO:0016887">
    <property type="term" value="F:ATP hydrolysis activity"/>
    <property type="evidence" value="ECO:0007669"/>
    <property type="project" value="InterPro"/>
</dbReference>
<feature type="coiled-coil region" evidence="8">
    <location>
        <begin position="314"/>
        <end position="425"/>
    </location>
</feature>
<dbReference type="Proteomes" id="UP000190102">
    <property type="component" value="Unassembled WGS sequence"/>
</dbReference>
<dbReference type="SMART" id="SM00968">
    <property type="entry name" value="SMC_hinge"/>
    <property type="match status" value="1"/>
</dbReference>
<dbReference type="Pfam" id="PF02463">
    <property type="entry name" value="SMC_N"/>
    <property type="match status" value="1"/>
</dbReference>
<keyword evidence="7 8" id="KW-0238">DNA-binding</keyword>
<dbReference type="InterPro" id="IPR036277">
    <property type="entry name" value="SMC_hinge_sf"/>
</dbReference>
<feature type="domain" description="SMC hinge" evidence="9">
    <location>
        <begin position="524"/>
        <end position="633"/>
    </location>
</feature>
<dbReference type="Gene3D" id="1.20.1060.20">
    <property type="match status" value="1"/>
</dbReference>
<dbReference type="InterPro" id="IPR027417">
    <property type="entry name" value="P-loop_NTPase"/>
</dbReference>
<dbReference type="GO" id="GO:0030261">
    <property type="term" value="P:chromosome condensation"/>
    <property type="evidence" value="ECO:0007669"/>
    <property type="project" value="UniProtKB-KW"/>
</dbReference>
<evidence type="ECO:0000256" key="5">
    <source>
        <dbReference type="ARBA" id="ARBA00023054"/>
    </source>
</evidence>
<keyword evidence="2 8" id="KW-0963">Cytoplasm</keyword>
<dbReference type="GO" id="GO:0005737">
    <property type="term" value="C:cytoplasm"/>
    <property type="evidence" value="ECO:0007669"/>
    <property type="project" value="UniProtKB-SubCell"/>
</dbReference>
<comment type="function">
    <text evidence="8">Required for chromosome condensation and partitioning.</text>
</comment>
<evidence type="ECO:0000259" key="9">
    <source>
        <dbReference type="SMART" id="SM00968"/>
    </source>
</evidence>
<dbReference type="OrthoDB" id="9808768at2"/>
<evidence type="ECO:0000256" key="4">
    <source>
        <dbReference type="ARBA" id="ARBA00022840"/>
    </source>
</evidence>
<dbReference type="InterPro" id="IPR050308">
    <property type="entry name" value="MukB/SMC"/>
</dbReference>
<feature type="coiled-coil region" evidence="8">
    <location>
        <begin position="667"/>
        <end position="792"/>
    </location>
</feature>
<organism evidence="10 11">
    <name type="scientific">Trichlorobacter thiogenes</name>
    <dbReference type="NCBI Taxonomy" id="115783"/>
    <lineage>
        <taxon>Bacteria</taxon>
        <taxon>Pseudomonadati</taxon>
        <taxon>Thermodesulfobacteriota</taxon>
        <taxon>Desulfuromonadia</taxon>
        <taxon>Geobacterales</taxon>
        <taxon>Geobacteraceae</taxon>
        <taxon>Trichlorobacter</taxon>
    </lineage>
</organism>
<evidence type="ECO:0000313" key="11">
    <source>
        <dbReference type="Proteomes" id="UP000190102"/>
    </source>
</evidence>
<evidence type="ECO:0000256" key="6">
    <source>
        <dbReference type="ARBA" id="ARBA00023067"/>
    </source>
</evidence>
<feature type="coiled-coil region" evidence="8">
    <location>
        <begin position="990"/>
        <end position="1027"/>
    </location>
</feature>
<dbReference type="SUPFAM" id="SSF75553">
    <property type="entry name" value="Smc hinge domain"/>
    <property type="match status" value="1"/>
</dbReference>
<dbReference type="HAMAP" id="MF_01894">
    <property type="entry name" value="Smc_prok"/>
    <property type="match status" value="1"/>
</dbReference>
<sequence length="1175" mass="132735">MKIKRLEIAGFKSFADKVVLDFQQGVTGVVGPNGCGKSNIVDAIRWCMGEQSAKNLRGKAMEDVIFLGSENRKPLGMAEVSLVFSTEDGRAPAKYLEFIEIQLTRRLYRDGESEYLINKTPCRLLDISELFMDTGVGTKAYSIIEQGKIGQILHSRPEERRLLIEEAAGVTKYKTRKQLALKKIDATRQNLLRLSDVLGEIKRQLNALQRQAKKAEKFREHREELREIDLLFTLHQADSLQAEHQQTQQQLSEQQQRIQEVSSAADTSENLVELQRLAMLESEKGLSAQQEELFRVRSEAVACENGLSFRRKERETITERLARLELEQQTITERRENLVAELARLQQHQQTTGSDLAAAEAQLATLQEEQQEQEQGFETLSRRIETQRRDLFSATGEAAQYRTRQETAQKRLAVLAERLERHSHEQIVVMEKQHENRSCYTTLTEQLELRRQAQQAAAAQITLLAEQEQLLKTKVPELDKLVQAQRDELSRNSSRLTSLQELEAQFAGYGQGVRQLMTESPLRERLGGMLADTLLVPEEYELAVESVLAERLQAVLCNNQQDLISALQYLREQATGRAQLTAPQQQPVTPQQISGTTPLLALLEVSGQAATQLQRMLAPVHLADSLEAALDLSRSYPDLTFVTRAGEVVASDGTVSGGPPESAQGGIIHKKREIRSLELLVQELSQTLASSEAEQKRVRSELQEVGQELQAARADQHQLDLLLSGLIKDQQQLDAEAGRLAERLELLVHERATLEEEQTGLQEEQRAATIGQQEAEARAKNLEQESQTLSAELEGRRLILAAAREALTAQRVAVATLREQGEAHQRTVISLTSQLAELDLRIQNSSAEREQTENSRQRLNSELESEEQRLQILLEQQIKQDELLQVVRQQHEAAAMQLATAEHDARLRREEREAIRQLHADLSLKVSSLLLQQEHLEQSLQDRHRLSLSEVRERLGERELDPVAARIRQTDLERLIDELGEVNLMAIEEYAGMEQRYDFLAGQKADLEESLNDLQQAIHKINRTTRKRFLETFTLINEKFQEVFPRLFCGGKAELRLTDEQDLLETGIDIIVQPPGKKLANVMLLSGGEKALTAVALIFSIFLIKPTPFCLLDEVDAPLDDANIGRFNDMVREMSAISQFIIITHNKTTMAVADTLYGITMEEPGASRLVSVRLH</sequence>
<evidence type="ECO:0000256" key="7">
    <source>
        <dbReference type="ARBA" id="ARBA00023125"/>
    </source>
</evidence>
<dbReference type="InterPro" id="IPR003395">
    <property type="entry name" value="RecF/RecN/SMC_N"/>
</dbReference>
<dbReference type="GO" id="GO:0003677">
    <property type="term" value="F:DNA binding"/>
    <property type="evidence" value="ECO:0007669"/>
    <property type="project" value="UniProtKB-UniRule"/>
</dbReference>
<dbReference type="GO" id="GO:0007059">
    <property type="term" value="P:chromosome segregation"/>
    <property type="evidence" value="ECO:0007669"/>
    <property type="project" value="UniProtKB-UniRule"/>
</dbReference>
<feature type="binding site" evidence="8">
    <location>
        <begin position="32"/>
        <end position="39"/>
    </location>
    <ligand>
        <name>ATP</name>
        <dbReference type="ChEBI" id="CHEBI:30616"/>
    </ligand>
</feature>
<dbReference type="STRING" id="115783.SAMN02745119_00240"/>
<proteinExistence type="inferred from homology"/>
<dbReference type="PANTHER" id="PTHR42963">
    <property type="entry name" value="CHROMOSOME PARTITION PROTEIN MUKB"/>
    <property type="match status" value="1"/>
</dbReference>
<keyword evidence="11" id="KW-1185">Reference proteome</keyword>
<keyword evidence="4 8" id="KW-0067">ATP-binding</keyword>
<dbReference type="PANTHER" id="PTHR42963:SF1">
    <property type="entry name" value="DUF4476 DOMAIN-CONTAINING PROTEIN"/>
    <property type="match status" value="1"/>
</dbReference>
<dbReference type="PIRSF" id="PIRSF005719">
    <property type="entry name" value="SMC"/>
    <property type="match status" value="1"/>
</dbReference>
<dbReference type="SUPFAM" id="SSF52540">
    <property type="entry name" value="P-loop containing nucleoside triphosphate hydrolases"/>
    <property type="match status" value="1"/>
</dbReference>